<reference evidence="2" key="1">
    <citation type="journal article" date="2002" name="Nature">
        <title>The genome sequence and structure of rice chromosome 1.</title>
        <authorList>
            <person name="Sasaki T."/>
            <person name="Matsumoto T."/>
            <person name="Yamamoto K."/>
            <person name="Sakata K."/>
            <person name="Baba T."/>
            <person name="Katayose Y."/>
            <person name="Wu J."/>
            <person name="Niimura Y."/>
            <person name="Cheng Z."/>
            <person name="Nagamura Y."/>
            <person name="Antonio B.A."/>
            <person name="Kanamori H."/>
            <person name="Hosokawa S."/>
            <person name="Masukawa M."/>
            <person name="Arikawa K."/>
            <person name="Chiden Y."/>
            <person name="Hayashi M."/>
            <person name="Okamoto M."/>
            <person name="Ando T."/>
            <person name="Aoki H."/>
            <person name="Arita K."/>
            <person name="Hamada M."/>
            <person name="Harada C."/>
            <person name="Hijishita S."/>
            <person name="Honda M."/>
            <person name="Ichikawa Y."/>
            <person name="Idonuma A."/>
            <person name="Iijima M."/>
            <person name="Ikeda M."/>
            <person name="Ikeno M."/>
            <person name="Itoh S."/>
            <person name="Itoh T."/>
            <person name="Itoh Y."/>
            <person name="Itoh Y."/>
            <person name="Iwabuchi A."/>
            <person name="Kamiya K."/>
            <person name="Karasawa W."/>
            <person name="Katagiri S."/>
            <person name="Kikuta A."/>
            <person name="Kobayashi N."/>
            <person name="Kono I."/>
            <person name="Machita K."/>
            <person name="Maehara T."/>
            <person name="Mizuno H."/>
            <person name="Mizubayashi T."/>
            <person name="Mukai Y."/>
            <person name="Nagasaki H."/>
            <person name="Nakashima M."/>
            <person name="Nakama Y."/>
            <person name="Nakamichi Y."/>
            <person name="Nakamura M."/>
            <person name="Namiki N."/>
            <person name="Negishi M."/>
            <person name="Ohta I."/>
            <person name="Ono N."/>
            <person name="Saji S."/>
            <person name="Sakai K."/>
            <person name="Shibata M."/>
            <person name="Shimokawa T."/>
            <person name="Shomura A."/>
            <person name="Song J."/>
            <person name="Takazaki Y."/>
            <person name="Terasawa K."/>
            <person name="Tsuji K."/>
            <person name="Waki K."/>
            <person name="Yamagata H."/>
            <person name="Yamane H."/>
            <person name="Yoshiki S."/>
            <person name="Yoshihara R."/>
            <person name="Yukawa K."/>
            <person name="Zhong H."/>
            <person name="Iwama H."/>
            <person name="Endo T."/>
            <person name="Ito H."/>
            <person name="Hahn J.H."/>
            <person name="Kim H.I."/>
            <person name="Eun M.Y."/>
            <person name="Yano M."/>
            <person name="Jiang J."/>
            <person name="Gojobori T."/>
        </authorList>
    </citation>
    <scope>NUCLEOTIDE SEQUENCE [LARGE SCALE GENOMIC DNA]</scope>
</reference>
<dbReference type="Proteomes" id="UP000817658">
    <property type="component" value="Chromosome 1"/>
</dbReference>
<proteinExistence type="predicted"/>
<feature type="compositionally biased region" description="Pro residues" evidence="1">
    <location>
        <begin position="85"/>
        <end position="100"/>
    </location>
</feature>
<sequence>MLALPAFVANSCGHWTTALSLAGVDARPPRSPTSVARSPSPLACTADAISDAHRSLPPPPRGPATVVSDAHRTAAALFRLRRSAQPPPSPTPAARPPPSPASAAAIFHPAAISVAQEPNKEEKT</sequence>
<dbReference type="EMBL" id="AP003232">
    <property type="protein sequence ID" value="BAD68166.1"/>
    <property type="molecule type" value="Genomic_DNA"/>
</dbReference>
<organism evidence="2">
    <name type="scientific">Oryza sativa subsp. japonica</name>
    <name type="common">Rice</name>
    <dbReference type="NCBI Taxonomy" id="39947"/>
    <lineage>
        <taxon>Eukaryota</taxon>
        <taxon>Viridiplantae</taxon>
        <taxon>Streptophyta</taxon>
        <taxon>Embryophyta</taxon>
        <taxon>Tracheophyta</taxon>
        <taxon>Spermatophyta</taxon>
        <taxon>Magnoliopsida</taxon>
        <taxon>Liliopsida</taxon>
        <taxon>Poales</taxon>
        <taxon>Poaceae</taxon>
        <taxon>BOP clade</taxon>
        <taxon>Oryzoideae</taxon>
        <taxon>Oryzeae</taxon>
        <taxon>Oryzinae</taxon>
        <taxon>Oryza</taxon>
        <taxon>Oryza sativa</taxon>
    </lineage>
</organism>
<gene>
    <name evidence="2" type="primary">P0034E02.43</name>
</gene>
<feature type="region of interest" description="Disordered" evidence="1">
    <location>
        <begin position="47"/>
        <end position="68"/>
    </location>
</feature>
<feature type="region of interest" description="Disordered" evidence="1">
    <location>
        <begin position="80"/>
        <end position="104"/>
    </location>
</feature>
<name>Q5VQX5_ORYSJ</name>
<evidence type="ECO:0000313" key="2">
    <source>
        <dbReference type="EMBL" id="BAD68166.1"/>
    </source>
</evidence>
<evidence type="ECO:0000256" key="1">
    <source>
        <dbReference type="SAM" id="MobiDB-lite"/>
    </source>
</evidence>
<accession>Q5VQX5</accession>
<dbReference type="AlphaFoldDB" id="Q5VQX5"/>
<protein>
    <submittedName>
        <fullName evidence="2">Uncharacterized protein</fullName>
    </submittedName>
</protein>